<accession>A0A8S8X6S6</accession>
<evidence type="ECO:0000259" key="5">
    <source>
        <dbReference type="Pfam" id="PF06803"/>
    </source>
</evidence>
<keyword evidence="2" id="KW-0812">Transmembrane</keyword>
<dbReference type="Pfam" id="PF06803">
    <property type="entry name" value="DUF1232"/>
    <property type="match status" value="1"/>
</dbReference>
<name>A0A8S8X6S6_9PROT</name>
<dbReference type="AlphaFoldDB" id="A0A8S8X6S6"/>
<dbReference type="EMBL" id="BOPV01000001">
    <property type="protein sequence ID" value="GIL37794.1"/>
    <property type="molecule type" value="Genomic_DNA"/>
</dbReference>
<evidence type="ECO:0000313" key="6">
    <source>
        <dbReference type="EMBL" id="GIL37794.1"/>
    </source>
</evidence>
<comment type="caution">
    <text evidence="6">The sequence shown here is derived from an EMBL/GenBank/DDBJ whole genome shotgun (WGS) entry which is preliminary data.</text>
</comment>
<evidence type="ECO:0000256" key="2">
    <source>
        <dbReference type="ARBA" id="ARBA00022692"/>
    </source>
</evidence>
<comment type="subcellular location">
    <subcellularLocation>
        <location evidence="1">Endomembrane system</location>
        <topology evidence="1">Multi-pass membrane protein</topology>
    </subcellularLocation>
</comment>
<keyword evidence="4" id="KW-0472">Membrane</keyword>
<evidence type="ECO:0000256" key="1">
    <source>
        <dbReference type="ARBA" id="ARBA00004127"/>
    </source>
</evidence>
<keyword evidence="7" id="KW-1185">Reference proteome</keyword>
<dbReference type="GO" id="GO:0012505">
    <property type="term" value="C:endomembrane system"/>
    <property type="evidence" value="ECO:0007669"/>
    <property type="project" value="UniProtKB-SubCell"/>
</dbReference>
<keyword evidence="3" id="KW-1133">Transmembrane helix</keyword>
<proteinExistence type="predicted"/>
<dbReference type="Proteomes" id="UP000681075">
    <property type="component" value="Unassembled WGS sequence"/>
</dbReference>
<sequence>MRALRLVRHARLLKRALLDRESPLQARLLVIAMIAYVVSPIDLISDFIPIIGWIDDAAVVALGTWLVERWLPPAMLKEDV</sequence>
<dbReference type="InterPro" id="IPR010652">
    <property type="entry name" value="DUF1232"/>
</dbReference>
<protein>
    <recommendedName>
        <fullName evidence="5">DUF1232 domain-containing protein</fullName>
    </recommendedName>
</protein>
<gene>
    <name evidence="6" type="ORF">TMPK1_00310</name>
</gene>
<reference evidence="6" key="1">
    <citation type="submission" date="2021-02" db="EMBL/GenBank/DDBJ databases">
        <title>Genome sequence of Rhodospirillales sp. strain TMPK1 isolated from soil.</title>
        <authorList>
            <person name="Nakai R."/>
            <person name="Kusada H."/>
            <person name="Tamaki H."/>
        </authorList>
    </citation>
    <scope>NUCLEOTIDE SEQUENCE</scope>
    <source>
        <strain evidence="6">TMPK1</strain>
    </source>
</reference>
<organism evidence="6 7">
    <name type="scientific">Roseiterribacter gracilis</name>
    <dbReference type="NCBI Taxonomy" id="2812848"/>
    <lineage>
        <taxon>Bacteria</taxon>
        <taxon>Pseudomonadati</taxon>
        <taxon>Pseudomonadota</taxon>
        <taxon>Alphaproteobacteria</taxon>
        <taxon>Rhodospirillales</taxon>
        <taxon>Roseiterribacteraceae</taxon>
        <taxon>Roseiterribacter</taxon>
    </lineage>
</organism>
<feature type="domain" description="DUF1232" evidence="5">
    <location>
        <begin position="26"/>
        <end position="62"/>
    </location>
</feature>
<evidence type="ECO:0000313" key="7">
    <source>
        <dbReference type="Proteomes" id="UP000681075"/>
    </source>
</evidence>
<dbReference type="RefSeq" id="WP_420240672.1">
    <property type="nucleotide sequence ID" value="NZ_BOPV01000001.1"/>
</dbReference>
<evidence type="ECO:0000256" key="3">
    <source>
        <dbReference type="ARBA" id="ARBA00022989"/>
    </source>
</evidence>
<evidence type="ECO:0000256" key="4">
    <source>
        <dbReference type="ARBA" id="ARBA00023136"/>
    </source>
</evidence>